<evidence type="ECO:0000313" key="2">
    <source>
        <dbReference type="EMBL" id="QLD28408.1"/>
    </source>
</evidence>
<protein>
    <submittedName>
        <fullName evidence="2">HNH endonuclease</fullName>
    </submittedName>
</protein>
<reference evidence="2 3" key="1">
    <citation type="submission" date="2020-07" db="EMBL/GenBank/DDBJ databases">
        <title>A bifunctional nitrone conjugated secondary metabolite targeting the ribosome.</title>
        <authorList>
            <person name="Limbrick E.M."/>
            <person name="Graf M."/>
            <person name="Derewacz D.K."/>
            <person name="Nguyen F."/>
            <person name="Spraggins J.M."/>
            <person name="Wieland M."/>
            <person name="Ynigez-Gutierrez A.E."/>
            <person name="Reisman B.J."/>
            <person name="Zinshteyn B."/>
            <person name="McCulloch K."/>
            <person name="Iverson T.M."/>
            <person name="Green R."/>
            <person name="Wilson D.N."/>
            <person name="Bachmann B.O."/>
        </authorList>
    </citation>
    <scope>NUCLEOTIDE SEQUENCE [LARGE SCALE GENOMIC DNA]</scope>
    <source>
        <strain evidence="3">aurantiaca</strain>
    </source>
</reference>
<keyword evidence="2" id="KW-0255">Endonuclease</keyword>
<dbReference type="InterPro" id="IPR003615">
    <property type="entry name" value="HNH_nuc"/>
</dbReference>
<dbReference type="Proteomes" id="UP000509335">
    <property type="component" value="Chromosome"/>
</dbReference>
<dbReference type="Pfam" id="PF13391">
    <property type="entry name" value="HNH_2"/>
    <property type="match status" value="1"/>
</dbReference>
<evidence type="ECO:0000313" key="3">
    <source>
        <dbReference type="Proteomes" id="UP000509335"/>
    </source>
</evidence>
<name>A0A7H8XVD0_9ACTN</name>
<gene>
    <name evidence="2" type="ORF">HXZ27_07645</name>
</gene>
<dbReference type="GO" id="GO:0004519">
    <property type="term" value="F:endonuclease activity"/>
    <property type="evidence" value="ECO:0007669"/>
    <property type="project" value="UniProtKB-KW"/>
</dbReference>
<sequence length="102" mass="11866">MYDHQCQVCGVRLETRDGYYSEAAHIQGLGKPHDGPDEISNLLCLCPNHHVQFDFFAIYIDDEFVVRRTSDDKEIGRLHRHEEHGISPKRLKHHRRFCGLPG</sequence>
<evidence type="ECO:0000259" key="1">
    <source>
        <dbReference type="Pfam" id="PF13391"/>
    </source>
</evidence>
<dbReference type="AlphaFoldDB" id="A0A7H8XVD0"/>
<dbReference type="CDD" id="cd00085">
    <property type="entry name" value="HNHc"/>
    <property type="match status" value="1"/>
</dbReference>
<accession>A0A7H8XVD0</accession>
<organism evidence="2 3">
    <name type="scientific">Micromonospora carbonacea</name>
    <dbReference type="NCBI Taxonomy" id="47853"/>
    <lineage>
        <taxon>Bacteria</taxon>
        <taxon>Bacillati</taxon>
        <taxon>Actinomycetota</taxon>
        <taxon>Actinomycetes</taxon>
        <taxon>Micromonosporales</taxon>
        <taxon>Micromonosporaceae</taxon>
        <taxon>Micromonospora</taxon>
    </lineage>
</organism>
<dbReference type="KEGG" id="mcab:HXZ27_07645"/>
<feature type="domain" description="HNH nuclease" evidence="1">
    <location>
        <begin position="6"/>
        <end position="61"/>
    </location>
</feature>
<keyword evidence="2" id="KW-0378">Hydrolase</keyword>
<proteinExistence type="predicted"/>
<keyword evidence="2" id="KW-0540">Nuclease</keyword>
<dbReference type="EMBL" id="CP058322">
    <property type="protein sequence ID" value="QLD28408.1"/>
    <property type="molecule type" value="Genomic_DNA"/>
</dbReference>